<evidence type="ECO:0000313" key="2">
    <source>
        <dbReference type="EMBL" id="QKC76070.1"/>
    </source>
</evidence>
<organism evidence="2 3">
    <name type="scientific">Mesorhizobium erdmanii</name>
    <dbReference type="NCBI Taxonomy" id="1777866"/>
    <lineage>
        <taxon>Bacteria</taxon>
        <taxon>Pseudomonadati</taxon>
        <taxon>Pseudomonadota</taxon>
        <taxon>Alphaproteobacteria</taxon>
        <taxon>Hyphomicrobiales</taxon>
        <taxon>Phyllobacteriaceae</taxon>
        <taxon>Mesorhizobium</taxon>
    </lineage>
</organism>
<dbReference type="KEGG" id="merd:EB233_11410"/>
<reference evidence="2 3" key="1">
    <citation type="submission" date="2018-10" db="EMBL/GenBank/DDBJ databases">
        <authorList>
            <person name="Perry B.J."/>
            <person name="Sullivan J.T."/>
            <person name="Murphy R.J.T."/>
            <person name="Ramsay J.P."/>
            <person name="Ronson C.W."/>
        </authorList>
    </citation>
    <scope>NUCLEOTIDE SEQUENCE [LARGE SCALE GENOMIC DNA]</scope>
    <source>
        <strain evidence="2 3">NZP2014</strain>
    </source>
</reference>
<evidence type="ECO:0000256" key="1">
    <source>
        <dbReference type="SAM" id="MobiDB-lite"/>
    </source>
</evidence>
<accession>A0A6M7UIU8</accession>
<feature type="region of interest" description="Disordered" evidence="1">
    <location>
        <begin position="1"/>
        <end position="37"/>
    </location>
</feature>
<protein>
    <submittedName>
        <fullName evidence="2">Uncharacterized protein</fullName>
    </submittedName>
</protein>
<proteinExistence type="predicted"/>
<dbReference type="EMBL" id="CP033361">
    <property type="protein sequence ID" value="QKC76070.1"/>
    <property type="molecule type" value="Genomic_DNA"/>
</dbReference>
<keyword evidence="3" id="KW-1185">Reference proteome</keyword>
<evidence type="ECO:0000313" key="3">
    <source>
        <dbReference type="Proteomes" id="UP000503339"/>
    </source>
</evidence>
<name>A0A6M7UIU8_9HYPH</name>
<dbReference type="AlphaFoldDB" id="A0A6M7UIU8"/>
<gene>
    <name evidence="2" type="ORF">EB233_11410</name>
</gene>
<dbReference type="Proteomes" id="UP000503339">
    <property type="component" value="Chromosome"/>
</dbReference>
<sequence length="69" mass="7334">MTMLVRPAVQGHGAGNHAADRPRSSQAARRWSRCNGRTGRQAAGMALIAVATLGVRLGWRFPARPVLAA</sequence>